<reference evidence="1 2" key="1">
    <citation type="submission" date="2019-05" db="EMBL/GenBank/DDBJ databases">
        <title>Genomes sequences of two Nocardia cyriacigeorgica environmental isolates, type strains Nocardia asteroides ATCC 19247 and Nocardia cyriacigeorgica DSM 44484.</title>
        <authorList>
            <person name="Vautrin F."/>
            <person name="Bergeron E."/>
            <person name="Dubost A."/>
            <person name="Abrouk D."/>
            <person name="Rodriguez Nava V."/>
            <person name="Pujic P."/>
        </authorList>
    </citation>
    <scope>NUCLEOTIDE SEQUENCE [LARGE SCALE GENOMIC DNA]</scope>
    <source>
        <strain evidence="1 2">EML 446</strain>
    </source>
</reference>
<proteinExistence type="predicted"/>
<evidence type="ECO:0000313" key="2">
    <source>
        <dbReference type="Proteomes" id="UP000306378"/>
    </source>
</evidence>
<evidence type="ECO:0008006" key="3">
    <source>
        <dbReference type="Google" id="ProtNLM"/>
    </source>
</evidence>
<sequence length="100" mass="10695">MIVDVEIGQSLMATRASPRPCSSAATVAAARLHQTTERWVDSRIRLPHGVRPDGLATILVAAAIGIHIQAATEPGVVTVDDMVDQLEALVKPLLVEPPRR</sequence>
<organism evidence="1 2">
    <name type="scientific">Nocardia cyriacigeorgica</name>
    <dbReference type="NCBI Taxonomy" id="135487"/>
    <lineage>
        <taxon>Bacteria</taxon>
        <taxon>Bacillati</taxon>
        <taxon>Actinomycetota</taxon>
        <taxon>Actinomycetes</taxon>
        <taxon>Mycobacteriales</taxon>
        <taxon>Nocardiaceae</taxon>
        <taxon>Nocardia</taxon>
    </lineage>
</organism>
<protein>
    <recommendedName>
        <fullName evidence="3">MftR C-terminal domain-containing protein</fullName>
    </recommendedName>
</protein>
<gene>
    <name evidence="1" type="ORF">FEK34_03575</name>
</gene>
<accession>A0A5R8NX94</accession>
<dbReference type="RefSeq" id="WP_138446441.1">
    <property type="nucleotide sequence ID" value="NZ_VBUT01000002.1"/>
</dbReference>
<dbReference type="InterPro" id="IPR036271">
    <property type="entry name" value="Tet_transcr_reg_TetR-rel_C_sf"/>
</dbReference>
<dbReference type="EMBL" id="VBUT01000002">
    <property type="protein sequence ID" value="TLF80790.1"/>
    <property type="molecule type" value="Genomic_DNA"/>
</dbReference>
<name>A0A5R8NX94_9NOCA</name>
<comment type="caution">
    <text evidence="1">The sequence shown here is derived from an EMBL/GenBank/DDBJ whole genome shotgun (WGS) entry which is preliminary data.</text>
</comment>
<dbReference type="AlphaFoldDB" id="A0A5R8NX94"/>
<dbReference type="SUPFAM" id="SSF48498">
    <property type="entry name" value="Tetracyclin repressor-like, C-terminal domain"/>
    <property type="match status" value="1"/>
</dbReference>
<evidence type="ECO:0000313" key="1">
    <source>
        <dbReference type="EMBL" id="TLF80790.1"/>
    </source>
</evidence>
<dbReference type="Proteomes" id="UP000306378">
    <property type="component" value="Unassembled WGS sequence"/>
</dbReference>